<dbReference type="GO" id="GO:0003677">
    <property type="term" value="F:DNA binding"/>
    <property type="evidence" value="ECO:0007669"/>
    <property type="project" value="InterPro"/>
</dbReference>
<dbReference type="InterPro" id="IPR036259">
    <property type="entry name" value="MFS_trans_sf"/>
</dbReference>
<dbReference type="InterPro" id="IPR013325">
    <property type="entry name" value="RNA_pol_sigma_r2"/>
</dbReference>
<dbReference type="InterPro" id="IPR013324">
    <property type="entry name" value="RNA_pol_sigma_r3/r4-like"/>
</dbReference>
<dbReference type="InterPro" id="IPR039425">
    <property type="entry name" value="RNA_pol_sigma-70-like"/>
</dbReference>
<evidence type="ECO:0000256" key="4">
    <source>
        <dbReference type="ARBA" id="ARBA00023163"/>
    </source>
</evidence>
<dbReference type="AlphaFoldDB" id="A0A975DAK7"/>
<dbReference type="InterPro" id="IPR013249">
    <property type="entry name" value="RNA_pol_sigma70_r4_t2"/>
</dbReference>
<dbReference type="SUPFAM" id="SSF103473">
    <property type="entry name" value="MFS general substrate transporter"/>
    <property type="match status" value="1"/>
</dbReference>
<dbReference type="SUPFAM" id="SSF88946">
    <property type="entry name" value="Sigma2 domain of RNA polymerase sigma factors"/>
    <property type="match status" value="1"/>
</dbReference>
<feature type="transmembrane region" description="Helical" evidence="5">
    <location>
        <begin position="267"/>
        <end position="286"/>
    </location>
</feature>
<evidence type="ECO:0000256" key="1">
    <source>
        <dbReference type="ARBA" id="ARBA00010641"/>
    </source>
</evidence>
<evidence type="ECO:0000256" key="3">
    <source>
        <dbReference type="ARBA" id="ARBA00023082"/>
    </source>
</evidence>
<accession>A0A975DAK7</accession>
<keyword evidence="4" id="KW-0804">Transcription</keyword>
<proteinExistence type="inferred from homology"/>
<evidence type="ECO:0000256" key="5">
    <source>
        <dbReference type="SAM" id="Phobius"/>
    </source>
</evidence>
<keyword evidence="9" id="KW-1185">Reference proteome</keyword>
<organism evidence="8 9">
    <name type="scientific">Psychrosphaera ytuae</name>
    <dbReference type="NCBI Taxonomy" id="2820710"/>
    <lineage>
        <taxon>Bacteria</taxon>
        <taxon>Pseudomonadati</taxon>
        <taxon>Pseudomonadota</taxon>
        <taxon>Gammaproteobacteria</taxon>
        <taxon>Alteromonadales</taxon>
        <taxon>Pseudoalteromonadaceae</taxon>
        <taxon>Psychrosphaera</taxon>
    </lineage>
</organism>
<dbReference type="InterPro" id="IPR036388">
    <property type="entry name" value="WH-like_DNA-bd_sf"/>
</dbReference>
<feature type="domain" description="RNA polymerase sigma factor 70 region 4 type 2" evidence="7">
    <location>
        <begin position="124"/>
        <end position="175"/>
    </location>
</feature>
<evidence type="ECO:0000313" key="8">
    <source>
        <dbReference type="EMBL" id="QTH63379.1"/>
    </source>
</evidence>
<keyword evidence="5" id="KW-1133">Transmembrane helix</keyword>
<keyword evidence="5" id="KW-0472">Membrane</keyword>
<evidence type="ECO:0000313" key="9">
    <source>
        <dbReference type="Proteomes" id="UP000682739"/>
    </source>
</evidence>
<dbReference type="Pfam" id="PF04542">
    <property type="entry name" value="Sigma70_r2"/>
    <property type="match status" value="1"/>
</dbReference>
<dbReference type="GO" id="GO:0016987">
    <property type="term" value="F:sigma factor activity"/>
    <property type="evidence" value="ECO:0007669"/>
    <property type="project" value="UniProtKB-KW"/>
</dbReference>
<comment type="similarity">
    <text evidence="1">Belongs to the sigma-70 factor family. ECF subfamily.</text>
</comment>
<reference evidence="8" key="1">
    <citation type="submission" date="2021-03" db="EMBL/GenBank/DDBJ databases">
        <title>Description of Psychrosphaera ytuae sp. nov. isolated from deep sea sediment of South China Sea.</title>
        <authorList>
            <person name="Zhang J."/>
            <person name="Xu X.-D."/>
        </authorList>
    </citation>
    <scope>NUCLEOTIDE SEQUENCE</scope>
    <source>
        <strain evidence="8">MTZ26</strain>
    </source>
</reference>
<feature type="domain" description="RNA polymerase sigma-70 region 2" evidence="6">
    <location>
        <begin position="22"/>
        <end position="88"/>
    </location>
</feature>
<dbReference type="PANTHER" id="PTHR43133:SF25">
    <property type="entry name" value="RNA POLYMERASE SIGMA FACTOR RFAY-RELATED"/>
    <property type="match status" value="1"/>
</dbReference>
<dbReference type="Pfam" id="PF08281">
    <property type="entry name" value="Sigma70_r4_2"/>
    <property type="match status" value="1"/>
</dbReference>
<gene>
    <name evidence="8" type="ORF">J1N51_11640</name>
</gene>
<dbReference type="RefSeq" id="WP_208831436.1">
    <property type="nucleotide sequence ID" value="NZ_CP072110.1"/>
</dbReference>
<dbReference type="SUPFAM" id="SSF88659">
    <property type="entry name" value="Sigma3 and sigma4 domains of RNA polymerase sigma factors"/>
    <property type="match status" value="1"/>
</dbReference>
<keyword evidence="5" id="KW-0812">Transmembrane</keyword>
<keyword evidence="2" id="KW-0805">Transcription regulation</keyword>
<dbReference type="NCBIfam" id="TIGR02937">
    <property type="entry name" value="sigma70-ECF"/>
    <property type="match status" value="1"/>
</dbReference>
<sequence>MNTMTQDVQAATAGDSKAFERLIDSCKNTVTSIALSIVKDVDASEEVAQRVFINCWQNLAALKNPDSFLPWVRQTSRHLSLNYLRDNKVSQRTSSEEADQIFMEFCNEQASLEHALNAEQCHVIVQKLIDDLPSESREVVLLYYREQESSQHVANLLGISEVSVRKKLSRARGKLKESLLKRYGQVILSTVPAVSFASITLAAATSSPKAMAAVSVGQSTGWFGKLSVLFSGAMLASFVGVLAVFFSHKVVEKRLQYESDKQLLRKVRNLQIGWLLIFGVCFALSFELSDGFIWPILTYSLFAVGLSILIRRAQQITIAAIQQSKELSTVNNRWGLIGLFGGLLTGFLGMIIGLIGSGRLTL</sequence>
<feature type="transmembrane region" description="Helical" evidence="5">
    <location>
        <begin position="226"/>
        <end position="246"/>
    </location>
</feature>
<protein>
    <submittedName>
        <fullName evidence="8">Sigma-70 family RNA polymerase sigma factor</fullName>
    </submittedName>
</protein>
<dbReference type="Proteomes" id="UP000682739">
    <property type="component" value="Chromosome"/>
</dbReference>
<evidence type="ECO:0000256" key="2">
    <source>
        <dbReference type="ARBA" id="ARBA00023015"/>
    </source>
</evidence>
<name>A0A975DAK7_9GAMM</name>
<dbReference type="InterPro" id="IPR007627">
    <property type="entry name" value="RNA_pol_sigma70_r2"/>
</dbReference>
<evidence type="ECO:0000259" key="7">
    <source>
        <dbReference type="Pfam" id="PF08281"/>
    </source>
</evidence>
<dbReference type="PANTHER" id="PTHR43133">
    <property type="entry name" value="RNA POLYMERASE ECF-TYPE SIGMA FACTO"/>
    <property type="match status" value="1"/>
</dbReference>
<dbReference type="InterPro" id="IPR014284">
    <property type="entry name" value="RNA_pol_sigma-70_dom"/>
</dbReference>
<feature type="transmembrane region" description="Helical" evidence="5">
    <location>
        <begin position="334"/>
        <end position="356"/>
    </location>
</feature>
<keyword evidence="3" id="KW-0731">Sigma factor</keyword>
<evidence type="ECO:0000259" key="6">
    <source>
        <dbReference type="Pfam" id="PF04542"/>
    </source>
</evidence>
<feature type="transmembrane region" description="Helical" evidence="5">
    <location>
        <begin position="292"/>
        <end position="313"/>
    </location>
</feature>
<feature type="transmembrane region" description="Helical" evidence="5">
    <location>
        <begin position="186"/>
        <end position="206"/>
    </location>
</feature>
<dbReference type="KEGG" id="psym:J1N51_11640"/>
<dbReference type="Gene3D" id="1.10.1740.10">
    <property type="match status" value="1"/>
</dbReference>
<dbReference type="EMBL" id="CP072110">
    <property type="protein sequence ID" value="QTH63379.1"/>
    <property type="molecule type" value="Genomic_DNA"/>
</dbReference>
<dbReference type="Gene3D" id="1.10.10.10">
    <property type="entry name" value="Winged helix-like DNA-binding domain superfamily/Winged helix DNA-binding domain"/>
    <property type="match status" value="1"/>
</dbReference>
<dbReference type="CDD" id="cd06171">
    <property type="entry name" value="Sigma70_r4"/>
    <property type="match status" value="1"/>
</dbReference>
<dbReference type="GO" id="GO:0006352">
    <property type="term" value="P:DNA-templated transcription initiation"/>
    <property type="evidence" value="ECO:0007669"/>
    <property type="project" value="InterPro"/>
</dbReference>